<reference evidence="5" key="1">
    <citation type="submission" date="2017-07" db="EMBL/GenBank/DDBJ databases">
        <title>Taro Niue Genome Assembly and Annotation.</title>
        <authorList>
            <person name="Atibalentja N."/>
            <person name="Keating K."/>
            <person name="Fields C.J."/>
        </authorList>
    </citation>
    <scope>NUCLEOTIDE SEQUENCE</scope>
    <source>
        <strain evidence="5">Niue_2</strain>
        <tissue evidence="5">Leaf</tissue>
    </source>
</reference>
<feature type="chain" id="PRO_5033059570" description="BTB domain-containing protein" evidence="3">
    <location>
        <begin position="23"/>
        <end position="835"/>
    </location>
</feature>
<dbReference type="InterPro" id="IPR011333">
    <property type="entry name" value="SKP1/BTB/POZ_sf"/>
</dbReference>
<dbReference type="Gene3D" id="2.60.120.260">
    <property type="entry name" value="Galactose-binding domain-like"/>
    <property type="match status" value="1"/>
</dbReference>
<proteinExistence type="predicted"/>
<keyword evidence="6" id="KW-1185">Reference proteome</keyword>
<comment type="pathway">
    <text evidence="2">Protein modification; protein ubiquitination.</text>
</comment>
<evidence type="ECO:0000259" key="4">
    <source>
        <dbReference type="PROSITE" id="PS50097"/>
    </source>
</evidence>
<gene>
    <name evidence="5" type="ORF">Taro_027559</name>
</gene>
<dbReference type="InterPro" id="IPR000210">
    <property type="entry name" value="BTB/POZ_dom"/>
</dbReference>
<dbReference type="OrthoDB" id="19132at2759"/>
<evidence type="ECO:0000256" key="1">
    <source>
        <dbReference type="ARBA" id="ARBA00002668"/>
    </source>
</evidence>
<evidence type="ECO:0000313" key="5">
    <source>
        <dbReference type="EMBL" id="MQL94895.1"/>
    </source>
</evidence>
<dbReference type="PANTHER" id="PTHR47457">
    <property type="entry name" value="OS05G0345500 PROTEIN"/>
    <property type="match status" value="1"/>
</dbReference>
<dbReference type="Gene3D" id="1.25.40.420">
    <property type="match status" value="1"/>
</dbReference>
<dbReference type="Pfam" id="PF00754">
    <property type="entry name" value="F5_F8_type_C"/>
    <property type="match status" value="1"/>
</dbReference>
<dbReference type="SMART" id="SM00225">
    <property type="entry name" value="BTB"/>
    <property type="match status" value="2"/>
</dbReference>
<dbReference type="InterPro" id="IPR022041">
    <property type="entry name" value="Methyltransf_FA"/>
</dbReference>
<dbReference type="InterPro" id="IPR008979">
    <property type="entry name" value="Galactose-bd-like_sf"/>
</dbReference>
<dbReference type="PANTHER" id="PTHR47457:SF1">
    <property type="entry name" value="BTB DOMAIN-CONTAINING PROTEIN-RELATED"/>
    <property type="match status" value="1"/>
</dbReference>
<evidence type="ECO:0000256" key="3">
    <source>
        <dbReference type="SAM" id="SignalP"/>
    </source>
</evidence>
<comment type="function">
    <text evidence="1">May act as a substrate-specific adapter of an E3 ubiquitin-protein ligase complex (CUL3-RBX1-BTB) which mediates the ubiquitination and subsequent proteasomal degradation of target proteins.</text>
</comment>
<dbReference type="PROSITE" id="PS50097">
    <property type="entry name" value="BTB"/>
    <property type="match status" value="2"/>
</dbReference>
<dbReference type="Pfam" id="PF00651">
    <property type="entry name" value="BTB"/>
    <property type="match status" value="2"/>
</dbReference>
<dbReference type="InterPro" id="IPR000421">
    <property type="entry name" value="FA58C"/>
</dbReference>
<dbReference type="Gene3D" id="3.30.710.10">
    <property type="entry name" value="Potassium Channel Kv1.1, Chain A"/>
    <property type="match status" value="2"/>
</dbReference>
<dbReference type="SUPFAM" id="SSF49785">
    <property type="entry name" value="Galactose-binding domain-like"/>
    <property type="match status" value="1"/>
</dbReference>
<dbReference type="EMBL" id="NMUH01001727">
    <property type="protein sequence ID" value="MQL94895.1"/>
    <property type="molecule type" value="Genomic_DNA"/>
</dbReference>
<dbReference type="Pfam" id="PF07707">
    <property type="entry name" value="BACK"/>
    <property type="match status" value="1"/>
</dbReference>
<dbReference type="Pfam" id="PF12248">
    <property type="entry name" value="Methyltransf_FA"/>
    <property type="match status" value="1"/>
</dbReference>
<dbReference type="Proteomes" id="UP000652761">
    <property type="component" value="Unassembled WGS sequence"/>
</dbReference>
<dbReference type="AlphaFoldDB" id="A0A843VG15"/>
<evidence type="ECO:0000256" key="2">
    <source>
        <dbReference type="ARBA" id="ARBA00004906"/>
    </source>
</evidence>
<comment type="caution">
    <text evidence="5">The sequence shown here is derived from an EMBL/GenBank/DDBJ whole genome shotgun (WGS) entry which is preliminary data.</text>
</comment>
<dbReference type="SUPFAM" id="SSF54695">
    <property type="entry name" value="POZ domain"/>
    <property type="match status" value="2"/>
</dbReference>
<feature type="domain" description="BTB" evidence="4">
    <location>
        <begin position="378"/>
        <end position="447"/>
    </location>
</feature>
<dbReference type="CDD" id="cd18186">
    <property type="entry name" value="BTB_POZ_ZBTB_KLHL-like"/>
    <property type="match status" value="2"/>
</dbReference>
<name>A0A843VG15_COLES</name>
<organism evidence="5 6">
    <name type="scientific">Colocasia esculenta</name>
    <name type="common">Wild taro</name>
    <name type="synonym">Arum esculentum</name>
    <dbReference type="NCBI Taxonomy" id="4460"/>
    <lineage>
        <taxon>Eukaryota</taxon>
        <taxon>Viridiplantae</taxon>
        <taxon>Streptophyta</taxon>
        <taxon>Embryophyta</taxon>
        <taxon>Tracheophyta</taxon>
        <taxon>Spermatophyta</taxon>
        <taxon>Magnoliopsida</taxon>
        <taxon>Liliopsida</taxon>
        <taxon>Araceae</taxon>
        <taxon>Aroideae</taxon>
        <taxon>Colocasieae</taxon>
        <taxon>Colocasia</taxon>
    </lineage>
</organism>
<dbReference type="InterPro" id="IPR011705">
    <property type="entry name" value="BACK"/>
</dbReference>
<dbReference type="SMART" id="SM00875">
    <property type="entry name" value="BACK"/>
    <property type="match status" value="1"/>
</dbReference>
<evidence type="ECO:0000313" key="6">
    <source>
        <dbReference type="Proteomes" id="UP000652761"/>
    </source>
</evidence>
<sequence>MMNKISSHNFSFCLAACLSVFAQPQGVAEVKMGEKKQKEFLTVPPFECAWHEELRFSEAGRGCVAFEAFAHNDVTLVFREQVGSQHYHYKMDTCPNYTVILGSHRNRRLKIEVDGKAVVDVAGIGLCNSSAFQSYWISIYDGLISIGKGRHPSQDLVFQWRDSKPNCNIQYVGLSSWDKHVGYRNVSVLPVTQHQSFPRCHIDCKGHEGEDNEDVGDTVVARHGECGLQIFFESWELSDVFFIVGDGEKVIPAHRVILAASGKFSFSTTDECFIHLPSVTYPVLHSCLEYIYTGRTRIAEPELSSLRDLSVQFQISPLTKHCEEIIDRFKMNKKLFDSGKRVELMYSDPWVQHCGIFPSELPLDVQKLQHFFLNGDHSDVSIYIDGHGFIARAHKIILSIWSAPFSKMFTNGMLESKTSEISLSDVPAEAFLLLLQFMYSGKLEIEDETRMGALLVPLLILADQFGIRSLHRECCNCFLEYLSEDSVCPILRAISSIPSCKFLEEACVRNFSRHFDYCTTASAEFVLLEEGIFRNILQHPDLTVTSEEKILDAILMWSMQAHDIYSWETIDKLLISSKPHLFKDRLPLVESLLPLVRFPLMPSVILKKLEESFISSELPVLDLLVKEAIKYREFGVTISGSNQNARFQHRRSSFKELQYICDGDNNGVIYYAGTSYGEHEWVNPVLAKRISLTASSPVSRYTDPKALVSRTYQGTSFSGPRTENGRSCAWWVVDVGQEHQLMCNYYTLRQDGSTAYVRSWALQGSLDMQNWTDLRVHENDQTICKPGQFSSWPVHGPSALLPFRFFRLIMTGPTADASNPWNLCICFIELYGYFR</sequence>
<protein>
    <recommendedName>
        <fullName evidence="4">BTB domain-containing protein</fullName>
    </recommendedName>
</protein>
<accession>A0A843VG15</accession>
<feature type="signal peptide" evidence="3">
    <location>
        <begin position="1"/>
        <end position="22"/>
    </location>
</feature>
<feature type="domain" description="BTB" evidence="4">
    <location>
        <begin position="238"/>
        <end position="300"/>
    </location>
</feature>
<keyword evidence="3" id="KW-0732">Signal</keyword>